<dbReference type="Proteomes" id="UP000236910">
    <property type="component" value="Unassembled WGS sequence"/>
</dbReference>
<dbReference type="Gene3D" id="3.40.50.300">
    <property type="entry name" value="P-loop containing nucleotide triphosphate hydrolases"/>
    <property type="match status" value="1"/>
</dbReference>
<keyword evidence="3 5" id="KW-0067">ATP-binding</keyword>
<dbReference type="InterPro" id="IPR003593">
    <property type="entry name" value="AAA+_ATPase"/>
</dbReference>
<evidence type="ECO:0000259" key="4">
    <source>
        <dbReference type="PROSITE" id="PS50893"/>
    </source>
</evidence>
<evidence type="ECO:0000256" key="1">
    <source>
        <dbReference type="ARBA" id="ARBA00022448"/>
    </source>
</evidence>
<proteinExistence type="predicted"/>
<accession>A0A2J6X5A5</accession>
<dbReference type="PANTHER" id="PTHR42939:SF1">
    <property type="entry name" value="ABC TRANSPORTER ATP-BINDING PROTEIN ALBC-RELATED"/>
    <property type="match status" value="1"/>
</dbReference>
<dbReference type="GO" id="GO:0005524">
    <property type="term" value="F:ATP binding"/>
    <property type="evidence" value="ECO:0007669"/>
    <property type="project" value="UniProtKB-KW"/>
</dbReference>
<evidence type="ECO:0000313" key="7">
    <source>
        <dbReference type="Proteomes" id="UP000236910"/>
    </source>
</evidence>
<dbReference type="InterPro" id="IPR003439">
    <property type="entry name" value="ABC_transporter-like_ATP-bd"/>
</dbReference>
<gene>
    <name evidence="6" type="ORF">C0175_01795</name>
    <name evidence="5" type="ORF">C0175_05020</name>
</gene>
<sequence>MDSLVRFEKVTKIYPGKVKALDGVSFEIPVGSVFAILGPNGAGKTTTLKIMMGFIKATEGHVSVLGRFPFPDGNKEISFVPEEKNLYDWLTVSKMKEYFSKFARRFSEDRFQKISKRLDLTYKRKIKALSQGNKTKLYLSLALSQDVAVYILDEPTWGLDPIVRNEVINLVREIAREGKTVIYSSHILSEVEEVCDHLLILKDGRSIYTGTLKELKEGNEKNFSQAVLNMMKKEEEHDS</sequence>
<evidence type="ECO:0000313" key="6">
    <source>
        <dbReference type="EMBL" id="PMP83468.1"/>
    </source>
</evidence>
<dbReference type="PROSITE" id="PS50893">
    <property type="entry name" value="ABC_TRANSPORTER_2"/>
    <property type="match status" value="1"/>
</dbReference>
<dbReference type="SMART" id="SM00382">
    <property type="entry name" value="AAA"/>
    <property type="match status" value="1"/>
</dbReference>
<comment type="caution">
    <text evidence="5">The sequence shown here is derived from an EMBL/GenBank/DDBJ whole genome shotgun (WGS) entry which is preliminary data.</text>
</comment>
<evidence type="ECO:0000256" key="2">
    <source>
        <dbReference type="ARBA" id="ARBA00022741"/>
    </source>
</evidence>
<dbReference type="PANTHER" id="PTHR42939">
    <property type="entry name" value="ABC TRANSPORTER ATP-BINDING PROTEIN ALBC-RELATED"/>
    <property type="match status" value="1"/>
</dbReference>
<dbReference type="SUPFAM" id="SSF52540">
    <property type="entry name" value="P-loop containing nucleoside triphosphate hydrolases"/>
    <property type="match status" value="1"/>
</dbReference>
<dbReference type="EMBL" id="PNIX01000291">
    <property type="protein sequence ID" value="PMP81708.1"/>
    <property type="molecule type" value="Genomic_DNA"/>
</dbReference>
<protein>
    <submittedName>
        <fullName evidence="5">ABC transporter ATP-binding protein</fullName>
    </submittedName>
</protein>
<dbReference type="InterPro" id="IPR051782">
    <property type="entry name" value="ABC_Transporter_VariousFunc"/>
</dbReference>
<dbReference type="InterPro" id="IPR027417">
    <property type="entry name" value="P-loop_NTPase"/>
</dbReference>
<organism evidence="5 7">
    <name type="scientific">Caldisericum exile</name>
    <dbReference type="NCBI Taxonomy" id="693075"/>
    <lineage>
        <taxon>Bacteria</taxon>
        <taxon>Pseudomonadati</taxon>
        <taxon>Caldisericota/Cryosericota group</taxon>
        <taxon>Caldisericota</taxon>
        <taxon>Caldisericia</taxon>
        <taxon>Caldisericales</taxon>
        <taxon>Caldisericaceae</taxon>
        <taxon>Caldisericum</taxon>
    </lineage>
</organism>
<dbReference type="GO" id="GO:0016887">
    <property type="term" value="F:ATP hydrolysis activity"/>
    <property type="evidence" value="ECO:0007669"/>
    <property type="project" value="InterPro"/>
</dbReference>
<reference evidence="5 7" key="1">
    <citation type="submission" date="2018-01" db="EMBL/GenBank/DDBJ databases">
        <title>Metagenomic assembled genomes from two thermal pools in the Uzon Caldera, Kamchatka, Russia.</title>
        <authorList>
            <person name="Wilkins L."/>
            <person name="Ettinger C."/>
        </authorList>
    </citation>
    <scope>NUCLEOTIDE SEQUENCE [LARGE SCALE GENOMIC DNA]</scope>
    <source>
        <strain evidence="5">ARK-10</strain>
    </source>
</reference>
<evidence type="ECO:0000313" key="5">
    <source>
        <dbReference type="EMBL" id="PMP81708.1"/>
    </source>
</evidence>
<evidence type="ECO:0000256" key="3">
    <source>
        <dbReference type="ARBA" id="ARBA00022840"/>
    </source>
</evidence>
<name>A0A2J6X5A5_9BACT</name>
<dbReference type="CDD" id="cd03230">
    <property type="entry name" value="ABC_DR_subfamily_A"/>
    <property type="match status" value="1"/>
</dbReference>
<keyword evidence="1" id="KW-0813">Transport</keyword>
<dbReference type="EMBL" id="PNIX01000103">
    <property type="protein sequence ID" value="PMP83468.1"/>
    <property type="molecule type" value="Genomic_DNA"/>
</dbReference>
<dbReference type="AlphaFoldDB" id="A0A2J6X5A5"/>
<keyword evidence="2" id="KW-0547">Nucleotide-binding</keyword>
<dbReference type="Pfam" id="PF00005">
    <property type="entry name" value="ABC_tran"/>
    <property type="match status" value="1"/>
</dbReference>
<feature type="domain" description="ABC transporter" evidence="4">
    <location>
        <begin position="5"/>
        <end position="228"/>
    </location>
</feature>